<sequence>MDKFSTLPHTIVTPICDQLPLGQLAALRKVSPTVREQVLDYSSSAFGLTKLYGDFFPSLEAINAFRVVQAKCRALVSGSAVVSFLSRGSFLPGDLDILVPSSNVVELGTHLLRTTFAFDASPLGLVEENQPKEAQIESFVRAATAPRDSWLEDVRGILEEGYDELTVSGVFNFSNGDGRRVQIIGTKCEPIEFVLQFYSTLVMNVVTATRVISLYPNTSFVRNAALYLKFPTDRVASAVSKYEDRGWTSDYMISAEKALHADHELSTKTRWVGDRHCWMVLLPPVSGLTEDSYHGLSITSWHLYCPSPNAVRVQTNRMEPDYLPYPLVVTWEAERAVWRHECLWGLTPPAKPSDTVSDPRSNGVRGATALERSMDDDNTGNLDTCSSEMDAMEHASGNIGWDRFFLNDDGRYQAIDRWWNHVGHNSIDMEKGIVEFLGNLYPKLDDEHRTNRILIQLRKEFEDARAIYGGVALDTGLPSGYTVSTILQCMKEVQNTGLCDDIEFDMRFWFDWNELSVWTTCVILVPPKNEVKIKKSLPLWQYGSSDFTGLLVEISVARLEKGQAAQDVLLGGPSPKELLEYHTPPSTIQNAMANYRIGVVTEVMLRFFTSLSTWNLFRRWMSTCGALLGGALVLGCFTVPNTCLPLEIYVIAERAKLIMRFLISIGYSPVRSTGNRSWFTSLSEMVVQEDYSCARSPMAAPHTSTVDDRTYVSDVYEFDNPEGRRIQVIVPKLHAMDVVLHMSSTKHMNFISATHMTMLYPALTLQARVEFDHTLPLDSEQATWPGFLGEKAFVTNPRLSPSDVVQVGTSQAAITRRVGDKHSLTFTLHPCSLPLDVFAPGNPALVACHSWQFRQGINGRSSVSTIVLSTPRLREMYVLSPHVHDALDEGPALPWLYAGINTADGAVTSGQTDRRFVSLLSDLYRSVLDTDSPRCRIAENIRRSLVVHPQSTSAVQSGVSCVTSSTLFNALCSVPALRDGSAQFEFKPEGSAHSVRKVVGKLVIRVSNCSIVEERCRLPYSHLVTLEKAGVVVETKVDPGL</sequence>
<organism evidence="1 2">
    <name type="scientific">Paramarasmius palmivorus</name>
    <dbReference type="NCBI Taxonomy" id="297713"/>
    <lineage>
        <taxon>Eukaryota</taxon>
        <taxon>Fungi</taxon>
        <taxon>Dikarya</taxon>
        <taxon>Basidiomycota</taxon>
        <taxon>Agaricomycotina</taxon>
        <taxon>Agaricomycetes</taxon>
        <taxon>Agaricomycetidae</taxon>
        <taxon>Agaricales</taxon>
        <taxon>Marasmiineae</taxon>
        <taxon>Marasmiaceae</taxon>
        <taxon>Paramarasmius</taxon>
    </lineage>
</organism>
<proteinExistence type="predicted"/>
<name>A0AAW0B055_9AGAR</name>
<protein>
    <recommendedName>
        <fullName evidence="3">F-box domain-containing protein</fullName>
    </recommendedName>
</protein>
<reference evidence="1 2" key="1">
    <citation type="submission" date="2024-01" db="EMBL/GenBank/DDBJ databases">
        <title>A draft genome for a cacao thread blight-causing isolate of Paramarasmius palmivorus.</title>
        <authorList>
            <person name="Baruah I.K."/>
            <person name="Bukari Y."/>
            <person name="Amoako-Attah I."/>
            <person name="Meinhardt L.W."/>
            <person name="Bailey B.A."/>
            <person name="Cohen S.P."/>
        </authorList>
    </citation>
    <scope>NUCLEOTIDE SEQUENCE [LARGE SCALE GENOMIC DNA]</scope>
    <source>
        <strain evidence="1 2">GH-12</strain>
    </source>
</reference>
<comment type="caution">
    <text evidence="1">The sequence shown here is derived from an EMBL/GenBank/DDBJ whole genome shotgun (WGS) entry which is preliminary data.</text>
</comment>
<dbReference type="Proteomes" id="UP001383192">
    <property type="component" value="Unassembled WGS sequence"/>
</dbReference>
<evidence type="ECO:0000313" key="2">
    <source>
        <dbReference type="Proteomes" id="UP001383192"/>
    </source>
</evidence>
<gene>
    <name evidence="1" type="ORF">VNI00_018293</name>
</gene>
<dbReference type="EMBL" id="JAYKXP010000222">
    <property type="protein sequence ID" value="KAK7018733.1"/>
    <property type="molecule type" value="Genomic_DNA"/>
</dbReference>
<dbReference type="AlphaFoldDB" id="A0AAW0B055"/>
<accession>A0AAW0B055</accession>
<keyword evidence="2" id="KW-1185">Reference proteome</keyword>
<evidence type="ECO:0000313" key="1">
    <source>
        <dbReference type="EMBL" id="KAK7018733.1"/>
    </source>
</evidence>
<evidence type="ECO:0008006" key="3">
    <source>
        <dbReference type="Google" id="ProtNLM"/>
    </source>
</evidence>